<gene>
    <name evidence="1" type="ORF">G7Z17_g3295</name>
</gene>
<comment type="caution">
    <text evidence="1">The sequence shown here is derived from an EMBL/GenBank/DDBJ whole genome shotgun (WGS) entry which is preliminary data.</text>
</comment>
<dbReference type="OrthoDB" id="3445803at2759"/>
<dbReference type="InterPro" id="IPR017853">
    <property type="entry name" value="GH"/>
</dbReference>
<dbReference type="Gene3D" id="3.20.20.80">
    <property type="entry name" value="Glycosidases"/>
    <property type="match status" value="1"/>
</dbReference>
<organism evidence="1 2">
    <name type="scientific">Cylindrodendrum hubeiense</name>
    <dbReference type="NCBI Taxonomy" id="595255"/>
    <lineage>
        <taxon>Eukaryota</taxon>
        <taxon>Fungi</taxon>
        <taxon>Dikarya</taxon>
        <taxon>Ascomycota</taxon>
        <taxon>Pezizomycotina</taxon>
        <taxon>Sordariomycetes</taxon>
        <taxon>Hypocreomycetidae</taxon>
        <taxon>Hypocreales</taxon>
        <taxon>Nectriaceae</taxon>
        <taxon>Cylindrodendrum</taxon>
    </lineage>
</organism>
<proteinExistence type="predicted"/>
<evidence type="ECO:0008006" key="3">
    <source>
        <dbReference type="Google" id="ProtNLM"/>
    </source>
</evidence>
<evidence type="ECO:0000313" key="1">
    <source>
        <dbReference type="EMBL" id="KAF7553907.1"/>
    </source>
</evidence>
<dbReference type="SUPFAM" id="SSF51445">
    <property type="entry name" value="(Trans)glycosidases"/>
    <property type="match status" value="1"/>
</dbReference>
<dbReference type="AlphaFoldDB" id="A0A9P5HB46"/>
<accession>A0A9P5HB46</accession>
<keyword evidence="2" id="KW-1185">Reference proteome</keyword>
<reference evidence="1" key="1">
    <citation type="submission" date="2020-03" db="EMBL/GenBank/DDBJ databases">
        <title>Draft Genome Sequence of Cylindrodendrum hubeiense.</title>
        <authorList>
            <person name="Buettner E."/>
            <person name="Kellner H."/>
        </authorList>
    </citation>
    <scope>NUCLEOTIDE SEQUENCE</scope>
    <source>
        <strain evidence="1">IHI 201604</strain>
    </source>
</reference>
<dbReference type="Proteomes" id="UP000722485">
    <property type="component" value="Unassembled WGS sequence"/>
</dbReference>
<sequence>MISTPTEEYMSLLRDLPTAVEEAKPVANGVATVDLSVETGPPRHLASGILYGIPDQPDQIPDHFYEDIGFNYGRGGGSQLPNTVGFARSAEDYKARFASALSNYRTTRKHGGEFIYLLPAAWGADGGQGEDFEYPGDNGDWKKWDTFMDETLADVQASGMMAGLIIDIWNEPDLEFFWNRSKEQWLALWSRTYRKIREKLPPSVRITGPSMSAVPSVTHDWWTSFLSHTMLQDPGTLPDQWSWHMENGEASMDMAKAVAGFRDLLSEFHVGPELALDININEYAVYGDQLPSAGAWWIAGLERENVHGLRGNWAIAGALHDFLAGLLSKPAAGTEKYETEGGGYWPAAEYQVYKYYASVMGGQRLKTTPNLEGSLDVYATVEGNVIRILAGTRSRPGDWEIDVIGLPNAGQATIKTLAFRVVNGDRFIQVDAPEDLGETLQPVEEGRLRITRKHDDPATAFAFEVTLPV</sequence>
<protein>
    <recommendedName>
        <fullName evidence="3">Glycoside hydrolase family 39</fullName>
    </recommendedName>
</protein>
<name>A0A9P5HB46_9HYPO</name>
<dbReference type="EMBL" id="JAANBB010000039">
    <property type="protein sequence ID" value="KAF7553907.1"/>
    <property type="molecule type" value="Genomic_DNA"/>
</dbReference>
<evidence type="ECO:0000313" key="2">
    <source>
        <dbReference type="Proteomes" id="UP000722485"/>
    </source>
</evidence>